<dbReference type="Gene3D" id="2.10.109.10">
    <property type="entry name" value="Umud Fragment, subunit A"/>
    <property type="match status" value="1"/>
</dbReference>
<dbReference type="PANTHER" id="PTHR43390">
    <property type="entry name" value="SIGNAL PEPTIDASE I"/>
    <property type="match status" value="1"/>
</dbReference>
<dbReference type="RefSeq" id="WP_326087972.1">
    <property type="nucleotide sequence ID" value="NZ_JARLKZ010000006.1"/>
</dbReference>
<comment type="subcellular location">
    <subcellularLocation>
        <location evidence="1">Cell membrane</location>
        <topology evidence="1">Single-pass type II membrane protein</topology>
    </subcellularLocation>
    <subcellularLocation>
        <location evidence="3">Membrane</location>
        <topology evidence="3">Single-pass type II membrane protein</topology>
    </subcellularLocation>
</comment>
<dbReference type="PRINTS" id="PR00727">
    <property type="entry name" value="LEADERPTASE"/>
</dbReference>
<dbReference type="SUPFAM" id="SSF51306">
    <property type="entry name" value="LexA/Signal peptidase"/>
    <property type="match status" value="1"/>
</dbReference>
<proteinExistence type="inferred from homology"/>
<dbReference type="Proteomes" id="UP001344632">
    <property type="component" value="Unassembled WGS sequence"/>
</dbReference>
<dbReference type="EC" id="3.4.21.89" evidence="3"/>
<name>A0ABU6GKR4_9BACL</name>
<dbReference type="InterPro" id="IPR000223">
    <property type="entry name" value="Pept_S26A_signal_pept_1"/>
</dbReference>
<accession>A0ABU6GKR4</accession>
<keyword evidence="3 5" id="KW-0378">Hydrolase</keyword>
<protein>
    <recommendedName>
        <fullName evidence="3">Signal peptidase I</fullName>
        <ecNumber evidence="3">3.4.21.89</ecNumber>
    </recommendedName>
</protein>
<reference evidence="5 6" key="1">
    <citation type="submission" date="2023-03" db="EMBL/GenBank/DDBJ databases">
        <title>Bacillus Genome Sequencing.</title>
        <authorList>
            <person name="Dunlap C."/>
        </authorList>
    </citation>
    <scope>NUCLEOTIDE SEQUENCE [LARGE SCALE GENOMIC DNA]</scope>
    <source>
        <strain evidence="5 6">BD-525</strain>
    </source>
</reference>
<evidence type="ECO:0000256" key="3">
    <source>
        <dbReference type="RuleBase" id="RU362042"/>
    </source>
</evidence>
<dbReference type="CDD" id="cd06530">
    <property type="entry name" value="S26_SPase_I"/>
    <property type="match status" value="1"/>
</dbReference>
<dbReference type="Pfam" id="PF10502">
    <property type="entry name" value="Peptidase_S26"/>
    <property type="match status" value="1"/>
</dbReference>
<comment type="caution">
    <text evidence="5">The sequence shown here is derived from an EMBL/GenBank/DDBJ whole genome shotgun (WGS) entry which is preliminary data.</text>
</comment>
<dbReference type="InterPro" id="IPR036286">
    <property type="entry name" value="LexA/Signal_pep-like_sf"/>
</dbReference>
<evidence type="ECO:0000259" key="4">
    <source>
        <dbReference type="Pfam" id="PF10502"/>
    </source>
</evidence>
<dbReference type="InterPro" id="IPR019533">
    <property type="entry name" value="Peptidase_S26"/>
</dbReference>
<keyword evidence="3" id="KW-0645">Protease</keyword>
<dbReference type="NCBIfam" id="TIGR02227">
    <property type="entry name" value="sigpep_I_bact"/>
    <property type="match status" value="1"/>
</dbReference>
<dbReference type="EMBL" id="JARLKZ010000006">
    <property type="protein sequence ID" value="MEC0240334.1"/>
    <property type="molecule type" value="Genomic_DNA"/>
</dbReference>
<evidence type="ECO:0000313" key="6">
    <source>
        <dbReference type="Proteomes" id="UP001344632"/>
    </source>
</evidence>
<dbReference type="PANTHER" id="PTHR43390:SF1">
    <property type="entry name" value="CHLOROPLAST PROCESSING PEPTIDASE"/>
    <property type="match status" value="1"/>
</dbReference>
<evidence type="ECO:0000256" key="2">
    <source>
        <dbReference type="ARBA" id="ARBA00009370"/>
    </source>
</evidence>
<dbReference type="GO" id="GO:0009003">
    <property type="term" value="F:signal peptidase activity"/>
    <property type="evidence" value="ECO:0007669"/>
    <property type="project" value="UniProtKB-EC"/>
</dbReference>
<comment type="catalytic activity">
    <reaction evidence="3">
        <text>Cleavage of hydrophobic, N-terminal signal or leader sequences from secreted and periplasmic proteins.</text>
        <dbReference type="EC" id="3.4.21.89"/>
    </reaction>
</comment>
<keyword evidence="6" id="KW-1185">Reference proteome</keyword>
<gene>
    <name evidence="5" type="primary">lepB</name>
    <name evidence="5" type="ORF">P4H66_10780</name>
</gene>
<feature type="domain" description="Peptidase S26" evidence="4">
    <location>
        <begin position="75"/>
        <end position="229"/>
    </location>
</feature>
<sequence>MAGLTLNRLSMVGFIKLIWIAAMFAVLTGCKAGEAQPLTDEITEPDIHEIAMKKGYLAYHHNYDNMDRGHHDFEAQTTIIDPEYYEDNPLKRGEIVYFINPDFDHDRYSNVHLEEMSISRVVALPGETIKIKAGQIYVNDRKLNSFYGHAHRIGSDISALKKSLEEKGDTLSAEMKQNIENMIRTMESEQLGPVKIPDGDVFVVGDDWFRSFDSRHFGSLPAKMIQGKVLGYLENTSS</sequence>
<evidence type="ECO:0000256" key="1">
    <source>
        <dbReference type="ARBA" id="ARBA00004401"/>
    </source>
</evidence>
<evidence type="ECO:0000313" key="5">
    <source>
        <dbReference type="EMBL" id="MEC0240334.1"/>
    </source>
</evidence>
<organism evidence="5 6">
    <name type="scientific">Paenibacillus dokdonensis</name>
    <dbReference type="NCBI Taxonomy" id="2567944"/>
    <lineage>
        <taxon>Bacteria</taxon>
        <taxon>Bacillati</taxon>
        <taxon>Bacillota</taxon>
        <taxon>Bacilli</taxon>
        <taxon>Bacillales</taxon>
        <taxon>Paenibacillaceae</taxon>
        <taxon>Paenibacillus</taxon>
    </lineage>
</organism>
<comment type="similarity">
    <text evidence="2 3">Belongs to the peptidase S26 family.</text>
</comment>